<feature type="region of interest" description="Disordered" evidence="1">
    <location>
        <begin position="312"/>
        <end position="342"/>
    </location>
</feature>
<evidence type="ECO:0000313" key="3">
    <source>
        <dbReference type="EMBL" id="PIL27687.1"/>
    </source>
</evidence>
<evidence type="ECO:0000313" key="4">
    <source>
        <dbReference type="Proteomes" id="UP000230002"/>
    </source>
</evidence>
<sequence>MSGNADRPLPPGSPAGDKEYFYSVFNLPKAASDQEIRERYRQLSIVFHPDKQVNEARKEAATQRFLEVQKAYEVLSDPVRRRAYDILAQAQKASSSSKPPNSNTSRKNRQASPFEEELRRQQRELDRLRVEQALHPKGNVTLGFDVSSIFDDEYEDVDGSPAPPLQNFRIALGEVRKNKFTTEINKKTWLQLTSRVTLGAAAPNKSYVGSTMMGTVRHQFSPRLNFEATTSVLSLSGLILKSTYRTDDYVVACQTELSPVHVLQPFVPRGNRPLLLPPLTISMYRRLFPKSPTQGMLEASITPAGPRISVGVSSSAFHDSSPDRTADDEPPNTESPFRAPSSSGLALYSSDWQIGLDLAGLGSGLNGRYGVTFLELGVTFHTVVRLGLAGLTWLVGGEWRNDKSSMGANVSVNHDGVVLRIEWVSIWSA</sequence>
<feature type="compositionally biased region" description="Polar residues" evidence="1">
    <location>
        <begin position="332"/>
        <end position="342"/>
    </location>
</feature>
<dbReference type="InterPro" id="IPR001623">
    <property type="entry name" value="DnaJ_domain"/>
</dbReference>
<organism evidence="3 4">
    <name type="scientific">Ganoderma sinense ZZ0214-1</name>
    <dbReference type="NCBI Taxonomy" id="1077348"/>
    <lineage>
        <taxon>Eukaryota</taxon>
        <taxon>Fungi</taxon>
        <taxon>Dikarya</taxon>
        <taxon>Basidiomycota</taxon>
        <taxon>Agaricomycotina</taxon>
        <taxon>Agaricomycetes</taxon>
        <taxon>Polyporales</taxon>
        <taxon>Polyporaceae</taxon>
        <taxon>Ganoderma</taxon>
    </lineage>
</organism>
<dbReference type="PANTHER" id="PTHR44157:SF1">
    <property type="entry name" value="DNAJ HOMOLOG SUBFAMILY C MEMBER 11"/>
    <property type="match status" value="1"/>
</dbReference>
<feature type="region of interest" description="Disordered" evidence="1">
    <location>
        <begin position="89"/>
        <end position="119"/>
    </location>
</feature>
<proteinExistence type="predicted"/>
<comment type="caution">
    <text evidence="3">The sequence shown here is derived from an EMBL/GenBank/DDBJ whole genome shotgun (WGS) entry which is preliminary data.</text>
</comment>
<dbReference type="InterPro" id="IPR055225">
    <property type="entry name" value="DNAJC11-like_beta-barrel"/>
</dbReference>
<dbReference type="EMBL" id="AYKW01000034">
    <property type="protein sequence ID" value="PIL27687.1"/>
    <property type="molecule type" value="Genomic_DNA"/>
</dbReference>
<dbReference type="GO" id="GO:0042407">
    <property type="term" value="P:cristae formation"/>
    <property type="evidence" value="ECO:0007669"/>
    <property type="project" value="TreeGrafter"/>
</dbReference>
<dbReference type="OrthoDB" id="10248838at2759"/>
<dbReference type="PROSITE" id="PS50076">
    <property type="entry name" value="DNAJ_2"/>
    <property type="match status" value="1"/>
</dbReference>
<dbReference type="SUPFAM" id="SSF46565">
    <property type="entry name" value="Chaperone J-domain"/>
    <property type="match status" value="1"/>
</dbReference>
<feature type="domain" description="J" evidence="2">
    <location>
        <begin position="20"/>
        <end position="88"/>
    </location>
</feature>
<dbReference type="SMART" id="SM00271">
    <property type="entry name" value="DnaJ"/>
    <property type="match status" value="1"/>
</dbReference>
<reference evidence="3 4" key="1">
    <citation type="journal article" date="2015" name="Sci. Rep.">
        <title>Chromosome-level genome map provides insights into diverse defense mechanisms in the medicinal fungus Ganoderma sinense.</title>
        <authorList>
            <person name="Zhu Y."/>
            <person name="Xu J."/>
            <person name="Sun C."/>
            <person name="Zhou S."/>
            <person name="Xu H."/>
            <person name="Nelson D.R."/>
            <person name="Qian J."/>
            <person name="Song J."/>
            <person name="Luo H."/>
            <person name="Xiang L."/>
            <person name="Li Y."/>
            <person name="Xu Z."/>
            <person name="Ji A."/>
            <person name="Wang L."/>
            <person name="Lu S."/>
            <person name="Hayward A."/>
            <person name="Sun W."/>
            <person name="Li X."/>
            <person name="Schwartz D.C."/>
            <person name="Wang Y."/>
            <person name="Chen S."/>
        </authorList>
    </citation>
    <scope>NUCLEOTIDE SEQUENCE [LARGE SCALE GENOMIC DNA]</scope>
    <source>
        <strain evidence="3 4">ZZ0214-1</strain>
    </source>
</reference>
<dbReference type="Pfam" id="PF22774">
    <property type="entry name" value="DNAJC11_beta-barrel"/>
    <property type="match status" value="1"/>
</dbReference>
<dbReference type="PRINTS" id="PR00625">
    <property type="entry name" value="JDOMAIN"/>
</dbReference>
<dbReference type="InterPro" id="IPR036869">
    <property type="entry name" value="J_dom_sf"/>
</dbReference>
<keyword evidence="4" id="KW-1185">Reference proteome</keyword>
<evidence type="ECO:0000256" key="1">
    <source>
        <dbReference type="SAM" id="MobiDB-lite"/>
    </source>
</evidence>
<dbReference type="Proteomes" id="UP000230002">
    <property type="component" value="Unassembled WGS sequence"/>
</dbReference>
<feature type="compositionally biased region" description="Low complexity" evidence="1">
    <location>
        <begin position="89"/>
        <end position="103"/>
    </location>
</feature>
<dbReference type="PANTHER" id="PTHR44157">
    <property type="entry name" value="DNAJ HOMOLOG SUBFAMILY C MEMBER 11"/>
    <property type="match status" value="1"/>
</dbReference>
<dbReference type="STRING" id="1077348.A0A2G8S1R8"/>
<dbReference type="Gene3D" id="1.10.287.110">
    <property type="entry name" value="DnaJ domain"/>
    <property type="match status" value="1"/>
</dbReference>
<evidence type="ECO:0000259" key="2">
    <source>
        <dbReference type="PROSITE" id="PS50076"/>
    </source>
</evidence>
<dbReference type="AlphaFoldDB" id="A0A2G8S1R8"/>
<accession>A0A2G8S1R8</accession>
<dbReference type="CDD" id="cd06257">
    <property type="entry name" value="DnaJ"/>
    <property type="match status" value="1"/>
</dbReference>
<gene>
    <name evidence="3" type="ORF">GSI_10840</name>
</gene>
<dbReference type="Pfam" id="PF00226">
    <property type="entry name" value="DnaJ"/>
    <property type="match status" value="1"/>
</dbReference>
<protein>
    <submittedName>
        <fullName evidence="3">Transporter</fullName>
    </submittedName>
</protein>
<name>A0A2G8S1R8_9APHY</name>
<dbReference type="GO" id="GO:0005739">
    <property type="term" value="C:mitochondrion"/>
    <property type="evidence" value="ECO:0007669"/>
    <property type="project" value="GOC"/>
</dbReference>
<dbReference type="InterPro" id="IPR052243">
    <property type="entry name" value="Mito_inner_membrane_organizer"/>
</dbReference>